<comment type="caution">
    <text evidence="8">The sequence shown here is derived from an EMBL/GenBank/DDBJ whole genome shotgun (WGS) entry which is preliminary data.</text>
</comment>
<protein>
    <submittedName>
        <fullName evidence="8">Uncharacterized protein</fullName>
    </submittedName>
</protein>
<sequence length="893" mass="94230">MLTAAAPGALRARAAQLMRHLLDHPAIDLSGFGLALAAEPVRSHRAVAIVTDHGEALRALEAIALGRPDPITVTGSSRRSRRAVFVFPGQGSQWPGMATDLADHDPVFRHELRRCDRALSLVADWSLLDVLYGVPGAPTLDTADIVQPVLFAVMVGLAATWRARGVEPAAVVGHSLGEVAAACVTGALSHEDAMRVAALWSRAQATLAGRGEMVSVPLPADRVIELMNGRTGLDIAAYNAPSWTVVSGDAASALRLLDDLNADGIRARQIPVGLAAHSAHIEELRDRLMAELSPIRPAASTVPFESTVTDGLVDTATLDHHYWYRNLRSTVRFDQAVRRLIERDAGVFVEMSPHPVLTVAVQDTLSAAESDTPVLATLRRGENGVRGFLRALAGAFTAGVEVDWRRACPASGRVLPPLPAAPASDTTVAGAGLIPAAHPLLGAALDLAGDGGCVYTASLPVTGHAWLGDHTIHGRTVLPVGVLVELALHIGAELGLPHIAELTQSTPITCTDDAVELQLRVEPESDGSRRMAIFVRRRDVTATWIRHATVVLSVDPGAAAERADAAWPPTGAEPVGPAAYRDRLAELGIGLGAALNTVDAAWRRDGEMFAEVALPAHVGSAVGYGLHPVLTETALQPVALFPAAAEQTTGWLPATWRNVTLHLPGAAAARAQLVASGADTVTLRLTDASGRLVLTAGSVTLQPVSEADLDSTIECGGPTTGLVQRLAAMPAPRRLDHLCDLIAERAATMLGIDPIAVAADRTFTELGFDSLSALALRNLLSEATGLRLRTTLVFDFPTPATLANHLHDELLRDASGADDLQGELDRLEQALFAGASAGTERLRGRTLNRLRDLLARAERFDGMQLAPAAPAVAIDSASDDEIFELLDRELDLN</sequence>
<name>A0ABP9ST33_9ACTN</name>
<dbReference type="InterPro" id="IPR020807">
    <property type="entry name" value="PKS_DH"/>
</dbReference>
<dbReference type="InterPro" id="IPR016036">
    <property type="entry name" value="Malonyl_transacylase_ACP-bd"/>
</dbReference>
<dbReference type="Pfam" id="PF14765">
    <property type="entry name" value="PS-DH"/>
    <property type="match status" value="1"/>
</dbReference>
<dbReference type="PROSITE" id="PS50075">
    <property type="entry name" value="CARRIER"/>
    <property type="match status" value="1"/>
</dbReference>
<evidence type="ECO:0000313" key="8">
    <source>
        <dbReference type="EMBL" id="GAA5202326.1"/>
    </source>
</evidence>
<feature type="region of interest" description="C-terminal hotdog fold" evidence="5">
    <location>
        <begin position="572"/>
        <end position="710"/>
    </location>
</feature>
<evidence type="ECO:0000256" key="5">
    <source>
        <dbReference type="PROSITE-ProRule" id="PRU01363"/>
    </source>
</evidence>
<dbReference type="PROSITE" id="PS52019">
    <property type="entry name" value="PKS_MFAS_DH"/>
    <property type="match status" value="1"/>
</dbReference>
<evidence type="ECO:0000259" key="6">
    <source>
        <dbReference type="PROSITE" id="PS50075"/>
    </source>
</evidence>
<dbReference type="SMART" id="SM01294">
    <property type="entry name" value="PKS_PP_betabranch"/>
    <property type="match status" value="1"/>
</dbReference>
<accession>A0ABP9ST33</accession>
<dbReference type="InterPro" id="IPR049900">
    <property type="entry name" value="PKS_mFAS_DH"/>
</dbReference>
<proteinExistence type="predicted"/>
<dbReference type="Gene3D" id="3.40.366.10">
    <property type="entry name" value="Malonyl-Coenzyme A Acyl Carrier Protein, domain 2"/>
    <property type="match status" value="1"/>
</dbReference>
<evidence type="ECO:0000256" key="3">
    <source>
        <dbReference type="ARBA" id="ARBA00022679"/>
    </source>
</evidence>
<feature type="domain" description="PKS/mFAS DH" evidence="7">
    <location>
        <begin position="438"/>
        <end position="710"/>
    </location>
</feature>
<dbReference type="InterPro" id="IPR050091">
    <property type="entry name" value="PKS_NRPS_Biosynth_Enz"/>
</dbReference>
<keyword evidence="4" id="KW-0012">Acyltransferase</keyword>
<dbReference type="InterPro" id="IPR001227">
    <property type="entry name" value="Ac_transferase_dom_sf"/>
</dbReference>
<keyword evidence="3" id="KW-0808">Transferase</keyword>
<dbReference type="InterPro" id="IPR042104">
    <property type="entry name" value="PKS_dehydratase_sf"/>
</dbReference>
<dbReference type="InterPro" id="IPR049552">
    <property type="entry name" value="PKS_DH_N"/>
</dbReference>
<dbReference type="InterPro" id="IPR036736">
    <property type="entry name" value="ACP-like_sf"/>
</dbReference>
<dbReference type="PANTHER" id="PTHR43775">
    <property type="entry name" value="FATTY ACID SYNTHASE"/>
    <property type="match status" value="1"/>
</dbReference>
<dbReference type="Gene3D" id="1.10.1200.10">
    <property type="entry name" value="ACP-like"/>
    <property type="match status" value="1"/>
</dbReference>
<dbReference type="SMART" id="SM00823">
    <property type="entry name" value="PKS_PP"/>
    <property type="match status" value="1"/>
</dbReference>
<evidence type="ECO:0000259" key="7">
    <source>
        <dbReference type="PROSITE" id="PS52019"/>
    </source>
</evidence>
<dbReference type="Pfam" id="PF00698">
    <property type="entry name" value="Acyl_transf_1"/>
    <property type="match status" value="1"/>
</dbReference>
<dbReference type="SUPFAM" id="SSF47336">
    <property type="entry name" value="ACP-like"/>
    <property type="match status" value="1"/>
</dbReference>
<evidence type="ECO:0000313" key="9">
    <source>
        <dbReference type="Proteomes" id="UP001501570"/>
    </source>
</evidence>
<dbReference type="PROSITE" id="PS00012">
    <property type="entry name" value="PHOSPHOPANTETHEINE"/>
    <property type="match status" value="1"/>
</dbReference>
<reference evidence="9" key="1">
    <citation type="journal article" date="2019" name="Int. J. Syst. Evol. Microbiol.">
        <title>The Global Catalogue of Microorganisms (GCM) 10K type strain sequencing project: providing services to taxonomists for standard genome sequencing and annotation.</title>
        <authorList>
            <consortium name="The Broad Institute Genomics Platform"/>
            <consortium name="The Broad Institute Genome Sequencing Center for Infectious Disease"/>
            <person name="Wu L."/>
            <person name="Ma J."/>
        </authorList>
    </citation>
    <scope>NUCLEOTIDE SEQUENCE [LARGE SCALE GENOMIC DNA]</scope>
    <source>
        <strain evidence="9">JCM 18304</strain>
    </source>
</reference>
<dbReference type="SUPFAM" id="SSF52151">
    <property type="entry name" value="FabD/lysophospholipase-like"/>
    <property type="match status" value="1"/>
</dbReference>
<feature type="domain" description="Carrier" evidence="6">
    <location>
        <begin position="736"/>
        <end position="810"/>
    </location>
</feature>
<keyword evidence="2" id="KW-0597">Phosphoprotein</keyword>
<dbReference type="EMBL" id="BAABJQ010000066">
    <property type="protein sequence ID" value="GAA5202326.1"/>
    <property type="molecule type" value="Genomic_DNA"/>
</dbReference>
<dbReference type="InterPro" id="IPR016035">
    <property type="entry name" value="Acyl_Trfase/lysoPLipase"/>
</dbReference>
<feature type="region of interest" description="N-terminal hotdog fold" evidence="5">
    <location>
        <begin position="438"/>
        <end position="559"/>
    </location>
</feature>
<dbReference type="Proteomes" id="UP001501570">
    <property type="component" value="Unassembled WGS sequence"/>
</dbReference>
<dbReference type="Gene3D" id="3.10.129.110">
    <property type="entry name" value="Polyketide synthase dehydratase"/>
    <property type="match status" value="1"/>
</dbReference>
<dbReference type="SMART" id="SM00826">
    <property type="entry name" value="PKS_DH"/>
    <property type="match status" value="1"/>
</dbReference>
<evidence type="ECO:0000256" key="1">
    <source>
        <dbReference type="ARBA" id="ARBA00022450"/>
    </source>
</evidence>
<dbReference type="InterPro" id="IPR006162">
    <property type="entry name" value="Ppantetheine_attach_site"/>
</dbReference>
<dbReference type="InterPro" id="IPR014043">
    <property type="entry name" value="Acyl_transferase_dom"/>
</dbReference>
<dbReference type="PANTHER" id="PTHR43775:SF51">
    <property type="entry name" value="INACTIVE PHENOLPHTHIOCEROL SYNTHESIS POLYKETIDE SYNTHASE TYPE I PKS1-RELATED"/>
    <property type="match status" value="1"/>
</dbReference>
<evidence type="ECO:0000256" key="4">
    <source>
        <dbReference type="ARBA" id="ARBA00023315"/>
    </source>
</evidence>
<dbReference type="Pfam" id="PF21089">
    <property type="entry name" value="PKS_DH_N"/>
    <property type="match status" value="1"/>
</dbReference>
<comment type="caution">
    <text evidence="5">Lacks conserved residue(s) required for the propagation of feature annotation.</text>
</comment>
<dbReference type="SUPFAM" id="SSF55048">
    <property type="entry name" value="Probable ACP-binding domain of malonyl-CoA ACP transacylase"/>
    <property type="match status" value="1"/>
</dbReference>
<gene>
    <name evidence="8" type="ORF">GCM10023322_84120</name>
</gene>
<evidence type="ECO:0000256" key="2">
    <source>
        <dbReference type="ARBA" id="ARBA00022553"/>
    </source>
</evidence>
<dbReference type="Pfam" id="PF00550">
    <property type="entry name" value="PP-binding"/>
    <property type="match status" value="1"/>
</dbReference>
<dbReference type="InterPro" id="IPR049551">
    <property type="entry name" value="PKS_DH_C"/>
</dbReference>
<keyword evidence="9" id="KW-1185">Reference proteome</keyword>
<organism evidence="8 9">
    <name type="scientific">Rugosimonospora acidiphila</name>
    <dbReference type="NCBI Taxonomy" id="556531"/>
    <lineage>
        <taxon>Bacteria</taxon>
        <taxon>Bacillati</taxon>
        <taxon>Actinomycetota</taxon>
        <taxon>Actinomycetes</taxon>
        <taxon>Micromonosporales</taxon>
        <taxon>Micromonosporaceae</taxon>
        <taxon>Rugosimonospora</taxon>
    </lineage>
</organism>
<dbReference type="InterPro" id="IPR020806">
    <property type="entry name" value="PKS_PP-bd"/>
</dbReference>
<dbReference type="Gene3D" id="3.30.70.3290">
    <property type="match status" value="1"/>
</dbReference>
<keyword evidence="1" id="KW-0596">Phosphopantetheine</keyword>
<dbReference type="SMART" id="SM00827">
    <property type="entry name" value="PKS_AT"/>
    <property type="match status" value="1"/>
</dbReference>
<dbReference type="InterPro" id="IPR009081">
    <property type="entry name" value="PP-bd_ACP"/>
</dbReference>